<evidence type="ECO:0000256" key="2">
    <source>
        <dbReference type="HAMAP-Rule" id="MF_02087"/>
    </source>
</evidence>
<evidence type="ECO:0000313" key="6">
    <source>
        <dbReference type="Proteomes" id="UP001501742"/>
    </source>
</evidence>
<dbReference type="SUPFAM" id="SSF51419">
    <property type="entry name" value="PLP-binding barrel"/>
    <property type="match status" value="1"/>
</dbReference>
<dbReference type="RefSeq" id="WP_204608160.1">
    <property type="nucleotide sequence ID" value="NZ_BAAAJX010000006.1"/>
</dbReference>
<dbReference type="InterPro" id="IPR029066">
    <property type="entry name" value="PLP-binding_barrel"/>
</dbReference>
<dbReference type="CDD" id="cd00635">
    <property type="entry name" value="PLPDE_III_YBL036c_like"/>
    <property type="match status" value="1"/>
</dbReference>
<keyword evidence="1 2" id="KW-0663">Pyridoxal phosphate</keyword>
<dbReference type="PIRSF" id="PIRSF004848">
    <property type="entry name" value="YBL036c_PLPDEIII"/>
    <property type="match status" value="1"/>
</dbReference>
<dbReference type="Pfam" id="PF01168">
    <property type="entry name" value="Ala_racemase_N"/>
    <property type="match status" value="1"/>
</dbReference>
<name>A0ABN1ZCL6_9MICO</name>
<sequence length="241" mass="25554">MSDADQREPSLPSDTGLEARLASVRAGIADAARAADRSVDELTLVVVTKYHPAALVRQLAALGVTDVGENRHQEAQAKAAELEDLGLTWHFVGQLQSKKARQARRYAHVVQSLDRASVVDAFAPTETEPDPRVLDGFVQVNLTDDPGRGGVVPDDVDALAERVLATGTLRLRGVMAVAPLDEEPRAAFARLRAISERVRLIDPAATDISAGMSGDYAEAVAEGATHLRIGSAITGNRPAAP</sequence>
<dbReference type="Proteomes" id="UP001501742">
    <property type="component" value="Unassembled WGS sequence"/>
</dbReference>
<dbReference type="HAMAP" id="MF_02087">
    <property type="entry name" value="PLP_homeostasis"/>
    <property type="match status" value="1"/>
</dbReference>
<gene>
    <name evidence="5" type="ORF">GCM10009627_17030</name>
</gene>
<comment type="function">
    <text evidence="2">Pyridoxal 5'-phosphate (PLP)-binding protein, which is involved in PLP homeostasis.</text>
</comment>
<protein>
    <recommendedName>
        <fullName evidence="2">Pyridoxal phosphate homeostasis protein</fullName>
        <shortName evidence="2">PLP homeostasis protein</shortName>
    </recommendedName>
</protein>
<feature type="modified residue" description="N6-(pyridoxal phosphate)lysine" evidence="2">
    <location>
        <position position="49"/>
    </location>
</feature>
<dbReference type="NCBIfam" id="TIGR00044">
    <property type="entry name" value="YggS family pyridoxal phosphate-dependent enzyme"/>
    <property type="match status" value="1"/>
</dbReference>
<dbReference type="EMBL" id="BAAAJX010000006">
    <property type="protein sequence ID" value="GAA1493357.1"/>
    <property type="molecule type" value="Genomic_DNA"/>
</dbReference>
<evidence type="ECO:0000313" key="5">
    <source>
        <dbReference type="EMBL" id="GAA1493357.1"/>
    </source>
</evidence>
<organism evidence="5 6">
    <name type="scientific">Curtobacterium herbarum</name>
    <dbReference type="NCBI Taxonomy" id="150122"/>
    <lineage>
        <taxon>Bacteria</taxon>
        <taxon>Bacillati</taxon>
        <taxon>Actinomycetota</taxon>
        <taxon>Actinomycetes</taxon>
        <taxon>Micrococcales</taxon>
        <taxon>Microbacteriaceae</taxon>
        <taxon>Curtobacterium</taxon>
    </lineage>
</organism>
<comment type="similarity">
    <text evidence="2 3">Belongs to the pyridoxal phosphate-binding protein YggS/PROSC family.</text>
</comment>
<dbReference type="Gene3D" id="3.20.20.10">
    <property type="entry name" value="Alanine racemase"/>
    <property type="match status" value="1"/>
</dbReference>
<reference evidence="5 6" key="1">
    <citation type="journal article" date="2019" name="Int. J. Syst. Evol. Microbiol.">
        <title>The Global Catalogue of Microorganisms (GCM) 10K type strain sequencing project: providing services to taxonomists for standard genome sequencing and annotation.</title>
        <authorList>
            <consortium name="The Broad Institute Genomics Platform"/>
            <consortium name="The Broad Institute Genome Sequencing Center for Infectious Disease"/>
            <person name="Wu L."/>
            <person name="Ma J."/>
        </authorList>
    </citation>
    <scope>NUCLEOTIDE SEQUENCE [LARGE SCALE GENOMIC DNA]</scope>
    <source>
        <strain evidence="5 6">JCM 12140</strain>
    </source>
</reference>
<evidence type="ECO:0000259" key="4">
    <source>
        <dbReference type="Pfam" id="PF01168"/>
    </source>
</evidence>
<keyword evidence="6" id="KW-1185">Reference proteome</keyword>
<dbReference type="InterPro" id="IPR001608">
    <property type="entry name" value="Ala_racemase_N"/>
</dbReference>
<proteinExistence type="inferred from homology"/>
<comment type="caution">
    <text evidence="5">The sequence shown here is derived from an EMBL/GenBank/DDBJ whole genome shotgun (WGS) entry which is preliminary data.</text>
</comment>
<accession>A0ABN1ZCL6</accession>
<evidence type="ECO:0000256" key="1">
    <source>
        <dbReference type="ARBA" id="ARBA00022898"/>
    </source>
</evidence>
<dbReference type="PANTHER" id="PTHR10146:SF14">
    <property type="entry name" value="PYRIDOXAL PHOSPHATE HOMEOSTASIS PROTEIN"/>
    <property type="match status" value="1"/>
</dbReference>
<feature type="domain" description="Alanine racemase N-terminal" evidence="4">
    <location>
        <begin position="30"/>
        <end position="238"/>
    </location>
</feature>
<dbReference type="InterPro" id="IPR011078">
    <property type="entry name" value="PyrdxlP_homeostasis"/>
</dbReference>
<evidence type="ECO:0000256" key="3">
    <source>
        <dbReference type="RuleBase" id="RU004514"/>
    </source>
</evidence>
<dbReference type="PANTHER" id="PTHR10146">
    <property type="entry name" value="PROLINE SYNTHETASE CO-TRANSCRIBED BACTERIAL HOMOLOG PROTEIN"/>
    <property type="match status" value="1"/>
</dbReference>